<dbReference type="EMBL" id="JRKS01000024">
    <property type="protein sequence ID" value="KGJ07223.1"/>
    <property type="molecule type" value="Genomic_DNA"/>
</dbReference>
<feature type="modified residue" description="4-aspartylphosphate" evidence="1">
    <location>
        <position position="56"/>
    </location>
</feature>
<organism evidence="4 5">
    <name type="scientific">Paracoccus sphaerophysae</name>
    <dbReference type="NCBI Taxonomy" id="690417"/>
    <lineage>
        <taxon>Bacteria</taxon>
        <taxon>Pseudomonadati</taxon>
        <taxon>Pseudomonadota</taxon>
        <taxon>Alphaproteobacteria</taxon>
        <taxon>Rhodobacterales</taxon>
        <taxon>Paracoccaceae</taxon>
        <taxon>Paracoccus</taxon>
    </lineage>
</organism>
<name>A0A099FAD4_9RHOB</name>
<keyword evidence="1" id="KW-0597">Phosphoprotein</keyword>
<dbReference type="GO" id="GO:0003723">
    <property type="term" value="F:RNA binding"/>
    <property type="evidence" value="ECO:0007669"/>
    <property type="project" value="InterPro"/>
</dbReference>
<dbReference type="SUPFAM" id="SSF52172">
    <property type="entry name" value="CheY-like"/>
    <property type="match status" value="1"/>
</dbReference>
<evidence type="ECO:0000259" key="3">
    <source>
        <dbReference type="PROSITE" id="PS50921"/>
    </source>
</evidence>
<sequence>MDRQLNILVIESDETRAHSVAEALASDGTCRVVILADTSGLGRRIAEMDPDVVLIDVAHASRDVIEEMAVATSPKERAVALFAPGGDTAFMRAAIEAGVSAYVAEDVRPEVLRPVIDLAIAQFATVRRLRLELEATRRALDERKVIDRAKGILMRARGLPEEEAYALLRKTAMDQKKKLAEVAAALVTAAGLLG</sequence>
<accession>A0A099FAD4</accession>
<dbReference type="PROSITE" id="PS50921">
    <property type="entry name" value="ANTAR"/>
    <property type="match status" value="1"/>
</dbReference>
<dbReference type="InterPro" id="IPR036388">
    <property type="entry name" value="WH-like_DNA-bd_sf"/>
</dbReference>
<dbReference type="InterPro" id="IPR001789">
    <property type="entry name" value="Sig_transdc_resp-reg_receiver"/>
</dbReference>
<dbReference type="PROSITE" id="PS50110">
    <property type="entry name" value="RESPONSE_REGULATORY"/>
    <property type="match status" value="1"/>
</dbReference>
<comment type="caution">
    <text evidence="4">The sequence shown here is derived from an EMBL/GenBank/DDBJ whole genome shotgun (WGS) entry which is preliminary data.</text>
</comment>
<dbReference type="Proteomes" id="UP000029917">
    <property type="component" value="Unassembled WGS sequence"/>
</dbReference>
<dbReference type="Pfam" id="PF03861">
    <property type="entry name" value="ANTAR"/>
    <property type="match status" value="1"/>
</dbReference>
<dbReference type="GO" id="GO:0000160">
    <property type="term" value="P:phosphorelay signal transduction system"/>
    <property type="evidence" value="ECO:0007669"/>
    <property type="project" value="InterPro"/>
</dbReference>
<dbReference type="OrthoDB" id="9795002at2"/>
<dbReference type="STRING" id="690417.IC63_09135"/>
<dbReference type="InterPro" id="IPR008327">
    <property type="entry name" value="Sig_transdc_resp-reg_antiterm"/>
</dbReference>
<dbReference type="Gene3D" id="3.40.50.2300">
    <property type="match status" value="1"/>
</dbReference>
<keyword evidence="5" id="KW-1185">Reference proteome</keyword>
<dbReference type="PIRSF" id="PIRSF036382">
    <property type="entry name" value="RR_antiterm"/>
    <property type="match status" value="1"/>
</dbReference>
<proteinExistence type="predicted"/>
<protein>
    <submittedName>
        <fullName evidence="4">Chemotaxis protein CheY</fullName>
    </submittedName>
</protein>
<dbReference type="AlphaFoldDB" id="A0A099FAD4"/>
<dbReference type="SMART" id="SM01012">
    <property type="entry name" value="ANTAR"/>
    <property type="match status" value="1"/>
</dbReference>
<reference evidence="4 5" key="1">
    <citation type="submission" date="2014-09" db="EMBL/GenBank/DDBJ databases">
        <authorList>
            <person name="McGinnis J.M."/>
            <person name="Wolfgang W.J."/>
        </authorList>
    </citation>
    <scope>NUCLEOTIDE SEQUENCE [LARGE SCALE GENOMIC DNA]</scope>
    <source>
        <strain evidence="4 5">HAMBI 3106</strain>
    </source>
</reference>
<dbReference type="InterPro" id="IPR011006">
    <property type="entry name" value="CheY-like_superfamily"/>
</dbReference>
<evidence type="ECO:0000313" key="5">
    <source>
        <dbReference type="Proteomes" id="UP000029917"/>
    </source>
</evidence>
<dbReference type="InterPro" id="IPR005561">
    <property type="entry name" value="ANTAR"/>
</dbReference>
<feature type="domain" description="ANTAR" evidence="3">
    <location>
        <begin position="126"/>
        <end position="187"/>
    </location>
</feature>
<dbReference type="RefSeq" id="WP_036719285.1">
    <property type="nucleotide sequence ID" value="NZ_CALUAY010000101.1"/>
</dbReference>
<evidence type="ECO:0000313" key="4">
    <source>
        <dbReference type="EMBL" id="KGJ07223.1"/>
    </source>
</evidence>
<reference evidence="4 5" key="2">
    <citation type="submission" date="2014-10" db="EMBL/GenBank/DDBJ databases">
        <title>Paracoccus sanguinis sp. nov., isolated from clinical specimens of New York State patients.</title>
        <authorList>
            <person name="Mingle L.A."/>
            <person name="Cole J.A."/>
            <person name="Lapierre P."/>
            <person name="Musser K.A."/>
        </authorList>
    </citation>
    <scope>NUCLEOTIDE SEQUENCE [LARGE SCALE GENOMIC DNA]</scope>
    <source>
        <strain evidence="4 5">HAMBI 3106</strain>
    </source>
</reference>
<feature type="domain" description="Response regulatory" evidence="2">
    <location>
        <begin position="6"/>
        <end position="120"/>
    </location>
</feature>
<evidence type="ECO:0000259" key="2">
    <source>
        <dbReference type="PROSITE" id="PS50110"/>
    </source>
</evidence>
<gene>
    <name evidence="4" type="ORF">IC63_09135</name>
</gene>
<dbReference type="Gene3D" id="1.10.10.10">
    <property type="entry name" value="Winged helix-like DNA-binding domain superfamily/Winged helix DNA-binding domain"/>
    <property type="match status" value="1"/>
</dbReference>
<evidence type="ECO:0000256" key="1">
    <source>
        <dbReference type="PROSITE-ProRule" id="PRU00169"/>
    </source>
</evidence>